<dbReference type="EMBL" id="ADMC01000005">
    <property type="protein sequence ID" value="EHP50685.1"/>
    <property type="molecule type" value="Genomic_DNA"/>
</dbReference>
<comment type="caution">
    <text evidence="2">The sequence shown here is derived from an EMBL/GenBank/DDBJ whole genome shotgun (WGS) entry which is preliminary data.</text>
</comment>
<name>H1DDN8_9BACT</name>
<dbReference type="Pfam" id="PF03625">
    <property type="entry name" value="DUF302"/>
    <property type="match status" value="1"/>
</dbReference>
<dbReference type="GeneID" id="98068028"/>
<keyword evidence="3" id="KW-1185">Reference proteome</keyword>
<dbReference type="PANTHER" id="PTHR38342">
    <property type="entry name" value="SLR5037 PROTEIN"/>
    <property type="match status" value="1"/>
</dbReference>
<dbReference type="eggNOG" id="COG3439">
    <property type="taxonomic scope" value="Bacteria"/>
</dbReference>
<evidence type="ECO:0000259" key="1">
    <source>
        <dbReference type="Pfam" id="PF03625"/>
    </source>
</evidence>
<dbReference type="PATRIC" id="fig|742817.3.peg.396"/>
<organism evidence="2 3">
    <name type="scientific">Odoribacter laneus YIT 12061</name>
    <dbReference type="NCBI Taxonomy" id="742817"/>
    <lineage>
        <taxon>Bacteria</taxon>
        <taxon>Pseudomonadati</taxon>
        <taxon>Bacteroidota</taxon>
        <taxon>Bacteroidia</taxon>
        <taxon>Bacteroidales</taxon>
        <taxon>Odoribacteraceae</taxon>
        <taxon>Odoribacter</taxon>
    </lineage>
</organism>
<feature type="domain" description="DUF302" evidence="1">
    <location>
        <begin position="85"/>
        <end position="145"/>
    </location>
</feature>
<dbReference type="HOGENOM" id="CLU_116237_3_2_10"/>
<dbReference type="Gene3D" id="3.30.310.70">
    <property type="entry name" value="TT1751-like domain"/>
    <property type="match status" value="1"/>
</dbReference>
<evidence type="ECO:0000313" key="3">
    <source>
        <dbReference type="Proteomes" id="UP000004892"/>
    </source>
</evidence>
<gene>
    <name evidence="2" type="ORF">HMPREF9449_00374</name>
</gene>
<dbReference type="SUPFAM" id="SSF103247">
    <property type="entry name" value="TT1751-like"/>
    <property type="match status" value="1"/>
</dbReference>
<dbReference type="STRING" id="742817.HMPREF9449_00374"/>
<dbReference type="InterPro" id="IPR035923">
    <property type="entry name" value="TT1751-like_sf"/>
</dbReference>
<evidence type="ECO:0000313" key="2">
    <source>
        <dbReference type="EMBL" id="EHP50685.1"/>
    </source>
</evidence>
<dbReference type="PANTHER" id="PTHR38342:SF2">
    <property type="entry name" value="INNER MEMBRANE OR EXPORTED"/>
    <property type="match status" value="1"/>
</dbReference>
<accession>H1DDN8</accession>
<dbReference type="CDD" id="cd14797">
    <property type="entry name" value="DUF302"/>
    <property type="match status" value="1"/>
</dbReference>
<dbReference type="Proteomes" id="UP000004892">
    <property type="component" value="Unassembled WGS sequence"/>
</dbReference>
<sequence length="177" mass="20633">MRFYYFVILLFVFTGELFAQEKEVIMEKTGNNSSAWEKDTLPLSSDEKERYKEFTITLSRFDVETTVNRIKQNLKEMEIPVFALFDHGKNAREVDLDLRPTQVIVFGSPRVGTLLMQENQLISLELPLKIAVWEDAEGKIWVGFLQIKNRVRNYGLEQSPIIDKMQLLLEDIVKKSV</sequence>
<dbReference type="InterPro" id="IPR005180">
    <property type="entry name" value="DUF302"/>
</dbReference>
<reference evidence="2 3" key="1">
    <citation type="submission" date="2012-01" db="EMBL/GenBank/DDBJ databases">
        <title>The Genome Sequence of Odoribacter laneus YIT 12061.</title>
        <authorList>
            <consortium name="The Broad Institute Genome Sequencing Platform"/>
            <person name="Earl A."/>
            <person name="Ward D."/>
            <person name="Feldgarden M."/>
            <person name="Gevers D."/>
            <person name="Morotomi M."/>
            <person name="Young S.K."/>
            <person name="Zeng Q."/>
            <person name="Gargeya S."/>
            <person name="Fitzgerald M."/>
            <person name="Haas B."/>
            <person name="Abouelleil A."/>
            <person name="Alvarado L."/>
            <person name="Arachchi H.M."/>
            <person name="Berlin A."/>
            <person name="Chapman S.B."/>
            <person name="Gearin G."/>
            <person name="Goldberg J."/>
            <person name="Griggs A."/>
            <person name="Gujja S."/>
            <person name="Hansen M."/>
            <person name="Heiman D."/>
            <person name="Howarth C."/>
            <person name="Larimer J."/>
            <person name="Lui A."/>
            <person name="MacDonald P.J.P."/>
            <person name="McCowen C."/>
            <person name="Montmayeur A."/>
            <person name="Murphy C."/>
            <person name="Neiman D."/>
            <person name="Pearson M."/>
            <person name="Priest M."/>
            <person name="Roberts A."/>
            <person name="Saif S."/>
            <person name="Shea T."/>
            <person name="Sisk P."/>
            <person name="Stolte C."/>
            <person name="Sykes S."/>
            <person name="Wortman J."/>
            <person name="Nusbaum C."/>
            <person name="Birren B."/>
        </authorList>
    </citation>
    <scope>NUCLEOTIDE SEQUENCE [LARGE SCALE GENOMIC DNA]</scope>
    <source>
        <strain evidence="2 3">YIT 12061</strain>
    </source>
</reference>
<dbReference type="RefSeq" id="WP_009135528.1">
    <property type="nucleotide sequence ID" value="NZ_JH594596.1"/>
</dbReference>
<proteinExistence type="predicted"/>
<dbReference type="AlphaFoldDB" id="H1DDN8"/>
<protein>
    <recommendedName>
        <fullName evidence="1">DUF302 domain-containing protein</fullName>
    </recommendedName>
</protein>